<name>A0A7W6PTC7_9HYPH</name>
<dbReference type="Proteomes" id="UP000519897">
    <property type="component" value="Unassembled WGS sequence"/>
</dbReference>
<dbReference type="RefSeq" id="WP_165130915.1">
    <property type="nucleotide sequence ID" value="NZ_CP049249.1"/>
</dbReference>
<protein>
    <submittedName>
        <fullName evidence="1">Peptidoglycan/xylan/chitin deacetylase (PgdA/CDA1 family)</fullName>
    </submittedName>
</protein>
<dbReference type="GO" id="GO:0005975">
    <property type="term" value="P:carbohydrate metabolic process"/>
    <property type="evidence" value="ECO:0007669"/>
    <property type="project" value="InterPro"/>
</dbReference>
<reference evidence="1 2" key="1">
    <citation type="submission" date="2020-08" db="EMBL/GenBank/DDBJ databases">
        <title>Genomic Encyclopedia of Type Strains, Phase IV (KMG-IV): sequencing the most valuable type-strain genomes for metagenomic binning, comparative biology and taxonomic classification.</title>
        <authorList>
            <person name="Goeker M."/>
        </authorList>
    </citation>
    <scope>NUCLEOTIDE SEQUENCE [LARGE SCALE GENOMIC DNA]</scope>
    <source>
        <strain evidence="1 2">DSM 29514</strain>
    </source>
</reference>
<dbReference type="AlphaFoldDB" id="A0A7W6PTC7"/>
<organism evidence="1 2">
    <name type="scientific">Rhizobium rhizoryzae</name>
    <dbReference type="NCBI Taxonomy" id="451876"/>
    <lineage>
        <taxon>Bacteria</taxon>
        <taxon>Pseudomonadati</taxon>
        <taxon>Pseudomonadota</taxon>
        <taxon>Alphaproteobacteria</taxon>
        <taxon>Hyphomicrobiales</taxon>
        <taxon>Rhizobiaceae</taxon>
        <taxon>Rhizobium/Agrobacterium group</taxon>
        <taxon>Rhizobium</taxon>
    </lineage>
</organism>
<proteinExistence type="predicted"/>
<dbReference type="InterPro" id="IPR011330">
    <property type="entry name" value="Glyco_hydro/deAcase_b/a-brl"/>
</dbReference>
<dbReference type="EMBL" id="JACIEC010000005">
    <property type="protein sequence ID" value="MBB4145017.1"/>
    <property type="molecule type" value="Genomic_DNA"/>
</dbReference>
<gene>
    <name evidence="1" type="ORF">GGQ72_003579</name>
</gene>
<evidence type="ECO:0000313" key="1">
    <source>
        <dbReference type="EMBL" id="MBB4145017.1"/>
    </source>
</evidence>
<dbReference type="SUPFAM" id="SSF88713">
    <property type="entry name" value="Glycoside hydrolase/deacetylase"/>
    <property type="match status" value="1"/>
</dbReference>
<keyword evidence="2" id="KW-1185">Reference proteome</keyword>
<comment type="caution">
    <text evidence="1">The sequence shown here is derived from an EMBL/GenBank/DDBJ whole genome shotgun (WGS) entry which is preliminary data.</text>
</comment>
<evidence type="ECO:0000313" key="2">
    <source>
        <dbReference type="Proteomes" id="UP000519897"/>
    </source>
</evidence>
<accession>A0A7W6PTC7</accession>
<dbReference type="InterPro" id="IPR049591">
    <property type="entry name" value="CE4_u4-like"/>
</dbReference>
<dbReference type="CDD" id="cd10928">
    <property type="entry name" value="CE4_u4"/>
    <property type="match status" value="1"/>
</dbReference>
<dbReference type="Gene3D" id="3.20.20.370">
    <property type="entry name" value="Glycoside hydrolase/deacetylase"/>
    <property type="match status" value="1"/>
</dbReference>
<sequence>MFDTLWRDRLDQLAAEGRTLTLWLRDDDAVDVTPALDRLLTLCERHSVPPTLAVIPEKTGFPLVEYLARFPTVEVAVHGWSHQSYSKPPAKKQELGNDRPLPVILNEIQAGLGKLQALHGQRFVPMMVPPWNRISSEIAEQLPKLGYRSLSVFGRETSSPLPLLNTHVDIMNWRGVRGGKDAETVYEELVSYLDQPVPALGLLTHHLVHDEAAWNFLENFLRMTAQHKACQWRRASQLMAS</sequence>